<evidence type="ECO:0000256" key="1">
    <source>
        <dbReference type="ARBA" id="ARBA00004141"/>
    </source>
</evidence>
<evidence type="ECO:0000256" key="2">
    <source>
        <dbReference type="ARBA" id="ARBA00010199"/>
    </source>
</evidence>
<comment type="similarity">
    <text evidence="2 6">Belongs to the multi antimicrobial extrusion (MATE) (TC 2.A.66.1) family.</text>
</comment>
<keyword evidence="8" id="KW-1185">Reference proteome</keyword>
<dbReference type="AlphaFoldDB" id="A0ABD1YMV7"/>
<feature type="transmembrane region" description="Helical" evidence="6">
    <location>
        <begin position="357"/>
        <end position="380"/>
    </location>
</feature>
<feature type="transmembrane region" description="Helical" evidence="6">
    <location>
        <begin position="97"/>
        <end position="120"/>
    </location>
</feature>
<evidence type="ECO:0000256" key="3">
    <source>
        <dbReference type="ARBA" id="ARBA00022692"/>
    </source>
</evidence>
<sequence length="508" mass="55119">MAPESSTRPLLAMENDDRVPVLLPLSSSSGASSGAQGLTSTQTKDVHAATWLPDELLQLFQLAGPMILVSLLQFLITVVSLMFVGHLGELELSGSSIASTFAVVTGPNIMMGMACAVETLCGQAYGAKEYRLTGIFLQRAVFVLTLVGIPISIVWWNMAPILKLMGQDPAISDVAQEYSRYLVPILFAYAFLQPMVKFLQTQSVVNAMAVFSVITLIVHALLCYLLIYPLGVGFRGAAIANGISQWLNVLFLVLYIKFSPSCKKTWRGLSMEAVEDIYPFLQIAVPSAIMFCLKFCCFNSLVLISGLLPNPQLETSTLAICLSILGIMYSMPFGLSAAVSTLVSNKVGAGLPFEAKAAVNLTVTLALIEGCTLAILLISMRDVFPYLFSSDADVVKYVSSMVPFVASIAIMDTLQTTLCGVARGCGWQNVGAYISLCAYYVIGIPMALLMAFYFHLHGYGLWIGMNCGMVTQAFLLSWITLRLDWQKVADDAAELVSEAKSLWKTRIL</sequence>
<evidence type="ECO:0000313" key="7">
    <source>
        <dbReference type="EMBL" id="KAL2631995.1"/>
    </source>
</evidence>
<evidence type="ECO:0000313" key="8">
    <source>
        <dbReference type="Proteomes" id="UP001605036"/>
    </source>
</evidence>
<comment type="caution">
    <text evidence="7">The sequence shown here is derived from an EMBL/GenBank/DDBJ whole genome shotgun (WGS) entry which is preliminary data.</text>
</comment>
<dbReference type="PANTHER" id="PTHR11206">
    <property type="entry name" value="MULTIDRUG RESISTANCE PROTEIN"/>
    <property type="match status" value="1"/>
</dbReference>
<dbReference type="InterPro" id="IPR002528">
    <property type="entry name" value="MATE_fam"/>
</dbReference>
<dbReference type="EMBL" id="JBHFFA010000004">
    <property type="protein sequence ID" value="KAL2631995.1"/>
    <property type="molecule type" value="Genomic_DNA"/>
</dbReference>
<feature type="transmembrane region" description="Helical" evidence="6">
    <location>
        <begin position="316"/>
        <end position="345"/>
    </location>
</feature>
<dbReference type="InterPro" id="IPR045069">
    <property type="entry name" value="MATE_euk"/>
</dbReference>
<feature type="transmembrane region" description="Helical" evidence="6">
    <location>
        <begin position="277"/>
        <end position="304"/>
    </location>
</feature>
<protein>
    <recommendedName>
        <fullName evidence="6">Protein DETOXIFICATION</fullName>
    </recommendedName>
    <alternativeName>
        <fullName evidence="6">Multidrug and toxic compound extrusion protein</fullName>
    </alternativeName>
</protein>
<reference evidence="7 8" key="1">
    <citation type="submission" date="2024-09" db="EMBL/GenBank/DDBJ databases">
        <title>Chromosome-scale assembly of Riccia fluitans.</title>
        <authorList>
            <person name="Paukszto L."/>
            <person name="Sawicki J."/>
            <person name="Karawczyk K."/>
            <person name="Piernik-Szablinska J."/>
            <person name="Szczecinska M."/>
            <person name="Mazdziarz M."/>
        </authorList>
    </citation>
    <scope>NUCLEOTIDE SEQUENCE [LARGE SCALE GENOMIC DNA]</scope>
    <source>
        <strain evidence="7">Rf_01</strain>
        <tissue evidence="7">Aerial parts of the thallus</tissue>
    </source>
</reference>
<feature type="transmembrane region" description="Helical" evidence="6">
    <location>
        <begin position="66"/>
        <end position="85"/>
    </location>
</feature>
<dbReference type="Proteomes" id="UP001605036">
    <property type="component" value="Unassembled WGS sequence"/>
</dbReference>
<keyword evidence="4 6" id="KW-1133">Transmembrane helix</keyword>
<feature type="transmembrane region" description="Helical" evidence="6">
    <location>
        <begin position="459"/>
        <end position="479"/>
    </location>
</feature>
<accession>A0ABD1YMV7</accession>
<dbReference type="GO" id="GO:0016020">
    <property type="term" value="C:membrane"/>
    <property type="evidence" value="ECO:0007669"/>
    <property type="project" value="UniProtKB-SubCell"/>
</dbReference>
<keyword evidence="3 6" id="KW-0812">Transmembrane</keyword>
<keyword evidence="5 6" id="KW-0472">Membrane</keyword>
<evidence type="ECO:0000256" key="6">
    <source>
        <dbReference type="RuleBase" id="RU004914"/>
    </source>
</evidence>
<organism evidence="7 8">
    <name type="scientific">Riccia fluitans</name>
    <dbReference type="NCBI Taxonomy" id="41844"/>
    <lineage>
        <taxon>Eukaryota</taxon>
        <taxon>Viridiplantae</taxon>
        <taxon>Streptophyta</taxon>
        <taxon>Embryophyta</taxon>
        <taxon>Marchantiophyta</taxon>
        <taxon>Marchantiopsida</taxon>
        <taxon>Marchantiidae</taxon>
        <taxon>Marchantiales</taxon>
        <taxon>Ricciaceae</taxon>
        <taxon>Riccia</taxon>
    </lineage>
</organism>
<feature type="transmembrane region" description="Helical" evidence="6">
    <location>
        <begin position="208"/>
        <end position="228"/>
    </location>
</feature>
<dbReference type="NCBIfam" id="TIGR00797">
    <property type="entry name" value="matE"/>
    <property type="match status" value="1"/>
</dbReference>
<evidence type="ECO:0000256" key="4">
    <source>
        <dbReference type="ARBA" id="ARBA00022989"/>
    </source>
</evidence>
<feature type="transmembrane region" description="Helical" evidence="6">
    <location>
        <begin position="140"/>
        <end position="158"/>
    </location>
</feature>
<comment type="subcellular location">
    <subcellularLocation>
        <location evidence="1">Membrane</location>
        <topology evidence="1">Multi-pass membrane protein</topology>
    </subcellularLocation>
</comment>
<gene>
    <name evidence="7" type="ORF">R1flu_016681</name>
</gene>
<name>A0ABD1YMV7_9MARC</name>
<feature type="transmembrane region" description="Helical" evidence="6">
    <location>
        <begin position="433"/>
        <end position="453"/>
    </location>
</feature>
<feature type="transmembrane region" description="Helical" evidence="6">
    <location>
        <begin position="178"/>
        <end position="196"/>
    </location>
</feature>
<dbReference type="Pfam" id="PF01554">
    <property type="entry name" value="MatE"/>
    <property type="match status" value="2"/>
</dbReference>
<dbReference type="CDD" id="cd13132">
    <property type="entry name" value="MATE_eukaryotic"/>
    <property type="match status" value="1"/>
</dbReference>
<feature type="transmembrane region" description="Helical" evidence="6">
    <location>
        <begin position="234"/>
        <end position="256"/>
    </location>
</feature>
<proteinExistence type="inferred from homology"/>
<evidence type="ECO:0000256" key="5">
    <source>
        <dbReference type="ARBA" id="ARBA00023136"/>
    </source>
</evidence>